<feature type="compositionally biased region" description="Low complexity" evidence="1">
    <location>
        <begin position="2563"/>
        <end position="2582"/>
    </location>
</feature>
<feature type="compositionally biased region" description="Low complexity" evidence="1">
    <location>
        <begin position="2600"/>
        <end position="2615"/>
    </location>
</feature>
<feature type="compositionally biased region" description="Basic and acidic residues" evidence="1">
    <location>
        <begin position="1827"/>
        <end position="1861"/>
    </location>
</feature>
<feature type="compositionally biased region" description="Basic and acidic residues" evidence="1">
    <location>
        <begin position="499"/>
        <end position="509"/>
    </location>
</feature>
<feature type="compositionally biased region" description="Basic and acidic residues" evidence="1">
    <location>
        <begin position="1121"/>
        <end position="1158"/>
    </location>
</feature>
<feature type="compositionally biased region" description="Low complexity" evidence="1">
    <location>
        <begin position="2232"/>
        <end position="2265"/>
    </location>
</feature>
<feature type="compositionally biased region" description="Low complexity" evidence="1">
    <location>
        <begin position="677"/>
        <end position="713"/>
    </location>
</feature>
<organism evidence="2">
    <name type="scientific">Chromera velia CCMP2878</name>
    <dbReference type="NCBI Taxonomy" id="1169474"/>
    <lineage>
        <taxon>Eukaryota</taxon>
        <taxon>Sar</taxon>
        <taxon>Alveolata</taxon>
        <taxon>Colpodellida</taxon>
        <taxon>Chromeraceae</taxon>
        <taxon>Chromera</taxon>
    </lineage>
</organism>
<feature type="compositionally biased region" description="Low complexity" evidence="1">
    <location>
        <begin position="727"/>
        <end position="739"/>
    </location>
</feature>
<dbReference type="GO" id="GO:0003677">
    <property type="term" value="F:DNA binding"/>
    <property type="evidence" value="ECO:0007669"/>
    <property type="project" value="InterPro"/>
</dbReference>
<feature type="compositionally biased region" description="Low complexity" evidence="1">
    <location>
        <begin position="2407"/>
        <end position="2457"/>
    </location>
</feature>
<evidence type="ECO:0000256" key="1">
    <source>
        <dbReference type="SAM" id="MobiDB-lite"/>
    </source>
</evidence>
<feature type="compositionally biased region" description="Low complexity" evidence="1">
    <location>
        <begin position="376"/>
        <end position="387"/>
    </location>
</feature>
<feature type="compositionally biased region" description="Polar residues" evidence="1">
    <location>
        <begin position="1013"/>
        <end position="1023"/>
    </location>
</feature>
<feature type="region of interest" description="Disordered" evidence="1">
    <location>
        <begin position="2508"/>
        <end position="2535"/>
    </location>
</feature>
<dbReference type="VEuPathDB" id="CryptoDB:Cvel_21502"/>
<feature type="compositionally biased region" description="Basic and acidic residues" evidence="1">
    <location>
        <begin position="2088"/>
        <end position="2131"/>
    </location>
</feature>
<feature type="compositionally biased region" description="Basic and acidic residues" evidence="1">
    <location>
        <begin position="2330"/>
        <end position="2344"/>
    </location>
</feature>
<feature type="compositionally biased region" description="Basic and acidic residues" evidence="1">
    <location>
        <begin position="2187"/>
        <end position="2198"/>
    </location>
</feature>
<dbReference type="PANTHER" id="PTHR34491:SF74">
    <property type="entry name" value="DUF4456 DOMAIN-CONTAINING PROTEIN"/>
    <property type="match status" value="1"/>
</dbReference>
<feature type="compositionally biased region" description="Low complexity" evidence="1">
    <location>
        <begin position="1071"/>
        <end position="1083"/>
    </location>
</feature>
<feature type="compositionally biased region" description="Polar residues" evidence="1">
    <location>
        <begin position="2379"/>
        <end position="2388"/>
    </location>
</feature>
<feature type="compositionally biased region" description="Basic and acidic residues" evidence="1">
    <location>
        <begin position="1994"/>
        <end position="2009"/>
    </location>
</feature>
<feature type="compositionally biased region" description="Basic and acidic residues" evidence="1">
    <location>
        <begin position="440"/>
        <end position="456"/>
    </location>
</feature>
<feature type="compositionally biased region" description="Polar residues" evidence="1">
    <location>
        <begin position="2011"/>
        <end position="2020"/>
    </location>
</feature>
<feature type="compositionally biased region" description="Basic and acidic residues" evidence="1">
    <location>
        <begin position="741"/>
        <end position="752"/>
    </location>
</feature>
<feature type="compositionally biased region" description="Low complexity" evidence="1">
    <location>
        <begin position="1024"/>
        <end position="1045"/>
    </location>
</feature>
<feature type="compositionally biased region" description="Low complexity" evidence="1">
    <location>
        <begin position="471"/>
        <end position="487"/>
    </location>
</feature>
<accession>A0A0G4GE91</accession>
<feature type="compositionally biased region" description="Gly residues" evidence="1">
    <location>
        <begin position="2458"/>
        <end position="2475"/>
    </location>
</feature>
<feature type="compositionally biased region" description="Low complexity" evidence="1">
    <location>
        <begin position="2508"/>
        <end position="2528"/>
    </location>
</feature>
<feature type="compositionally biased region" description="Acidic residues" evidence="1">
    <location>
        <begin position="1895"/>
        <end position="1905"/>
    </location>
</feature>
<feature type="region of interest" description="Disordered" evidence="1">
    <location>
        <begin position="858"/>
        <end position="1106"/>
    </location>
</feature>
<protein>
    <submittedName>
        <fullName evidence="2">Uncharacterized protein</fullName>
    </submittedName>
</protein>
<feature type="compositionally biased region" description="Basic and acidic residues" evidence="1">
    <location>
        <begin position="904"/>
        <end position="916"/>
    </location>
</feature>
<feature type="compositionally biased region" description="Low complexity" evidence="1">
    <location>
        <begin position="2215"/>
        <end position="2225"/>
    </location>
</feature>
<feature type="region of interest" description="Disordered" evidence="1">
    <location>
        <begin position="1121"/>
        <end position="1215"/>
    </location>
</feature>
<feature type="compositionally biased region" description="Basic and acidic residues" evidence="1">
    <location>
        <begin position="1868"/>
        <end position="1881"/>
    </location>
</feature>
<feature type="compositionally biased region" description="Basic and acidic residues" evidence="1">
    <location>
        <begin position="188"/>
        <end position="204"/>
    </location>
</feature>
<reference evidence="2" key="1">
    <citation type="submission" date="2014-11" db="EMBL/GenBank/DDBJ databases">
        <authorList>
            <person name="Otto D Thomas"/>
            <person name="Naeem Raeece"/>
        </authorList>
    </citation>
    <scope>NUCLEOTIDE SEQUENCE</scope>
</reference>
<feature type="region of interest" description="Disordered" evidence="1">
    <location>
        <begin position="1676"/>
        <end position="1945"/>
    </location>
</feature>
<name>A0A0G4GE91_9ALVE</name>
<feature type="compositionally biased region" description="Basic and acidic residues" evidence="1">
    <location>
        <begin position="614"/>
        <end position="643"/>
    </location>
</feature>
<feature type="compositionally biased region" description="Low complexity" evidence="1">
    <location>
        <begin position="1159"/>
        <end position="1181"/>
    </location>
</feature>
<feature type="compositionally biased region" description="Low complexity" evidence="1">
    <location>
        <begin position="588"/>
        <end position="602"/>
    </location>
</feature>
<feature type="compositionally biased region" description="Gly residues" evidence="1">
    <location>
        <begin position="207"/>
        <end position="224"/>
    </location>
</feature>
<feature type="compositionally biased region" description="Basic and acidic residues" evidence="1">
    <location>
        <begin position="569"/>
        <end position="578"/>
    </location>
</feature>
<dbReference type="PANTHER" id="PTHR34491">
    <property type="entry name" value="A-TYPE INCLUSION PROTEIN, PUTATIVE-RELATED"/>
    <property type="match status" value="1"/>
</dbReference>
<feature type="compositionally biased region" description="Basic and acidic residues" evidence="1">
    <location>
        <begin position="389"/>
        <end position="401"/>
    </location>
</feature>
<feature type="compositionally biased region" description="Low complexity" evidence="1">
    <location>
        <begin position="1764"/>
        <end position="1775"/>
    </location>
</feature>
<gene>
    <name evidence="2" type="ORF">Cvel_21502</name>
</gene>
<feature type="compositionally biased region" description="Basic and acidic residues" evidence="1">
    <location>
        <begin position="1354"/>
        <end position="1364"/>
    </location>
</feature>
<feature type="region of interest" description="Disordered" evidence="1">
    <location>
        <begin position="2552"/>
        <end position="2681"/>
    </location>
</feature>
<feature type="compositionally biased region" description="Low complexity" evidence="1">
    <location>
        <begin position="2626"/>
        <end position="2655"/>
    </location>
</feature>
<evidence type="ECO:0000313" key="2">
    <source>
        <dbReference type="EMBL" id="CEM27746.1"/>
    </source>
</evidence>
<dbReference type="InterPro" id="IPR017956">
    <property type="entry name" value="AT_hook_DNA-bd_motif"/>
</dbReference>
<feature type="compositionally biased region" description="Basic and acidic residues" evidence="1">
    <location>
        <begin position="1371"/>
        <end position="1386"/>
    </location>
</feature>
<feature type="compositionally biased region" description="Polar residues" evidence="1">
    <location>
        <begin position="819"/>
        <end position="828"/>
    </location>
</feature>
<feature type="compositionally biased region" description="Low complexity" evidence="1">
    <location>
        <begin position="1690"/>
        <end position="1714"/>
    </location>
</feature>
<feature type="region of interest" description="Disordered" evidence="1">
    <location>
        <begin position="155"/>
        <end position="845"/>
    </location>
</feature>
<sequence>MASRHPDASREGGGGPGVSLPLSRLAKALVNSECMGYSHAPHNGAFQVDKENLTVKYTCKGKGFEIVKYFPLYKEAQKDAFLPSVCCVEKIPTSESPKSACESLKAEGAISRDEALLGIRMGVAFAAEVTEQWHAGADFLSVSFFQEALKKGKAYHQKKEGSRGPLPYEILGASEGAAGGSRMSGGRKGREGRERQKEKGKEEQEGGGEQETGGRGRSRGTGNGGRERGGPSVEGKGKGKNSKGEGERGTSSRTSGGRGVPILPSRRGGGAEGKEEEAEGPTASPSPSPSSRPVRSSGRISERESQKGAGSKNAALLRSPFPPVEETGEAEESPSPHRQHQANSSPSPGRINRHSEELLPPPDFSSTPVRGRDRPSASAGAGAGSASTRRTEKDRSRERDGASTCVPSQTPSPAVPSRGASVRSRGRDPHPPVGAGGGNRAERLEDGKEQKGKETEGGTVPGVPSLPLPLPLSMSSAAEPSPPASASVKRGRGRPSLGGDKDKGGRGNEEGDIGNAREMGGGGLASSSSVRGQPEEASLGEGSRKDGRATGGQGRGIEVDFEGGGAPADKGKEKEGERKRGRGRPKGSSSSSSSSASSFSSSLQQHLRTSPRFEAIREGGERDGEKETKEVAERDKQLKRGDGEGNGEGLEGQPGQLASSSSSASTGKEEGREEAAETAAALSGPPVSLPMSLPQSQPQSSQAKQEVSGSVSSEVKKAPPEQPQKPVSSSSSFSSSVSVELVKRDQKMMKGNDEEDDEFHSPVSAVSPHAGDSHHTRQQANITAPHAPLNSSLKEKDQSEQARPADTSTSMHPEAKPPNDSTAPPSRAQSEHELPQQQRLPPFATFKIPPTVAVSVSVPSPANSLLCPSVKPPHTLTSGTPENNKRETRTPAPALFPSSLTSAVKEDDGNKDEVKEVQGVQMQRMKEGVAPSPSSVSLPFPPFNPAATSSSGVPPGSSAAGLPATSPPDGGGGVGMSQGLPPPDTTPAHTHLPSGTAQKGAGHNLRSRKGQVEEQTPLSTAAQTPLSGPPTTAAAAGAQPSGSSGRVLRPRRRDGPEASAQARLGMRVKMGEAAVGASASTGASGRGGGGKASSKSAAAAPPQVPLSFQDRLKALITKAKENIKQDQIERDQEKEKEKERGEAGGEDGDKKEEMKMEEQQSAAAAAGEGDPSSSSSSSSASCPRPPASPLRHQPTEDEQADEGGPTGSSASSLLCPSNSSPALFPSLPFVTLPQYAPCATPPNYPVPFAQFAFPHDGLPPWNSDHMWGQMNLCLRQCVRGFNEKAREFRLDHWLLKALPEWKVPHTLLARLQRNQRERAEQGLIDGGELDQVTEQAMESLAAIVMLAEEIEREGDQAEKKKREQEAEEEERGLLVRKQEQDRERVKAQSMAATLKGNKKKGIASLSVSAPTGVDSKKKGMKLQSSGDKGKAKGDKKSKKGKSKPGENSDDEEKILGNIQENKKKKRAEREGGEEVSDESESEKTDKKKKKKKAKGDSTSHTLTSDPPEDDGKETETGPTKDPFLAYAEQRLREDDSICVTCAVGKVLGLFPSSQSVCLSVNQSAGTLEGLVVEDMPCIVSFSEVMALLFVGPSAFHPRKVNWGWSLLSRKTKAASLAAAVLKKKPTDVASLTTKQGQPVCWPLPVSWLPLFELEEAHMAAQQMMMRDRAVAAEAAAAAATERAEREKEGQAQQSSSSASGASSASAAATASSSSKVPPPPGGLRTFPSLPPGPRGPYKKKKNKKSETTSIGAAAEAAGQEKEGAPLPLSSSTLPPAGDPAASTPADGVAAPSSSSSSSSAVKKQRKTVKTNKDGEPVMTYYQKKKLKQAEEAEAKARLLEEGGENREKEEGKGKEGDEEMKSQCQRVVENESGGHGEKENLDLQALEGEQREREGGEEEEADDETAAMTHVHRLSGSAAPYPCLSPSPGALPGVDGSREKETEEVIASAVSDPAVVSVQLVPPSVASPFPFPFPSLGSPASFVPSAVTVEDDGKEGKENEEKDKGKDEQEVTGQSTNDCLSSAAASMPVPPPAAETEIERARQADSKSQSPALAAGSPITEGVLQSGPVEAPAGLGLFPTSSSFLGVEEVHTDGERGLKRAREGEHREAKVREEVEDKKDDGAQEEGEKGGQEANGPVSSSSSSSSPRKKKEKIQVAVQEKEDNQAENIEMEQENPKSVPPSYPQMFDRDGGAGRERWNSACMEGTSIVPPHRQPQPGSAAAALLPLPPSGPLSQAASGPASCLPILSGPLSSSSSSSSFYSSPSAPAGGRGQETHACVRLGGASSASLFAERADAKEMPQPAHAHTERSLPFPPFLEKRQEEDGSTQQGKERQRLDSTREATHAHSRQYNAHTPAAGPHSQPPSHSQAKSWYDPSMAPSWSSSTKNALGTGRGQGQQGERVERGETVASSLYASSSLSPSRAVTSSSSVGFPFSLSGHQAPAQPQSQSQPARLPSSGEGGGWGSMGIGMHGGAPDGRMSALPGGAWVDPSVGTLSGGVGAGGAPPFSSPSLYGGDPSAASLSPSRSLYEPMGGMPTGSTVPLPLPAFSSSASHMIPVPPPQAQQGAAVMHQQQQPQLQQTQSPSHSADYFAHQSAHLMAAFSSASSSSSPSFSFQDAGREDERLQQQQQRQDTAGRGSASSSSAASLGQAGLQSWGSWPPQGSQGHGGAGSGYNPNLWNR</sequence>
<feature type="region of interest" description="Disordered" evidence="1">
    <location>
        <begin position="1969"/>
        <end position="2482"/>
    </location>
</feature>
<feature type="compositionally biased region" description="Low complexity" evidence="1">
    <location>
        <begin position="945"/>
        <end position="968"/>
    </location>
</feature>
<feature type="compositionally biased region" description="Low complexity" evidence="1">
    <location>
        <begin position="1969"/>
        <end position="1982"/>
    </location>
</feature>
<dbReference type="EMBL" id="CDMZ01001130">
    <property type="protein sequence ID" value="CEM27746.1"/>
    <property type="molecule type" value="Genomic_DNA"/>
</dbReference>
<dbReference type="SMART" id="SM00384">
    <property type="entry name" value="AT_hook"/>
    <property type="match status" value="3"/>
</dbReference>
<feature type="compositionally biased region" description="Low complexity" evidence="1">
    <location>
        <begin position="653"/>
        <end position="665"/>
    </location>
</feature>
<proteinExistence type="predicted"/>
<feature type="region of interest" description="Disordered" evidence="1">
    <location>
        <begin position="1354"/>
        <end position="1520"/>
    </location>
</feature>